<evidence type="ECO:0000313" key="3">
    <source>
        <dbReference type="EMBL" id="OQP31043.1"/>
    </source>
</evidence>
<dbReference type="InterPro" id="IPR052713">
    <property type="entry name" value="FeoA"/>
</dbReference>
<dbReference type="OrthoDB" id="9811076at2"/>
<evidence type="ECO:0000313" key="4">
    <source>
        <dbReference type="Proteomes" id="UP000192769"/>
    </source>
</evidence>
<dbReference type="GO" id="GO:0046914">
    <property type="term" value="F:transition metal ion binding"/>
    <property type="evidence" value="ECO:0007669"/>
    <property type="project" value="InterPro"/>
</dbReference>
<evidence type="ECO:0000259" key="2">
    <source>
        <dbReference type="SMART" id="SM00899"/>
    </source>
</evidence>
<dbReference type="InterPro" id="IPR008988">
    <property type="entry name" value="Transcriptional_repressor_C"/>
</dbReference>
<dbReference type="PANTHER" id="PTHR42954:SF2">
    <property type="entry name" value="FE(2+) TRANSPORT PROTEIN A"/>
    <property type="match status" value="1"/>
</dbReference>
<name>A0A1V9DB25_9GAMM</name>
<dbReference type="EMBL" id="MWUE01000029">
    <property type="protein sequence ID" value="OQP31043.1"/>
    <property type="molecule type" value="Genomic_DNA"/>
</dbReference>
<protein>
    <submittedName>
        <fullName evidence="3">Ferrous iron transporter A</fullName>
    </submittedName>
</protein>
<feature type="domain" description="Ferrous iron transporter FeoA-like" evidence="2">
    <location>
        <begin position="1"/>
        <end position="72"/>
    </location>
</feature>
<dbReference type="Pfam" id="PF04023">
    <property type="entry name" value="FeoA"/>
    <property type="match status" value="1"/>
</dbReference>
<organism evidence="3 4">
    <name type="scientific">Pantoea latae</name>
    <dbReference type="NCBI Taxonomy" id="1964541"/>
    <lineage>
        <taxon>Bacteria</taxon>
        <taxon>Pseudomonadati</taxon>
        <taxon>Pseudomonadota</taxon>
        <taxon>Gammaproteobacteria</taxon>
        <taxon>Enterobacterales</taxon>
        <taxon>Erwiniaceae</taxon>
        <taxon>Pantoea</taxon>
    </lineage>
</organism>
<proteinExistence type="predicted"/>
<keyword evidence="4" id="KW-1185">Reference proteome</keyword>
<dbReference type="InterPro" id="IPR007167">
    <property type="entry name" value="Fe-transptr_FeoA-like"/>
</dbReference>
<dbReference type="PANTHER" id="PTHR42954">
    <property type="entry name" value="FE(2+) TRANSPORT PROTEIN A"/>
    <property type="match status" value="1"/>
</dbReference>
<dbReference type="Gene3D" id="2.30.30.90">
    <property type="match status" value="1"/>
</dbReference>
<sequence length="79" mass="8719">MLITPGSKWRIEGFRDDVSRTFSRKLFSLGLVPGALIEIVRLAPLGDPAEVRVRHTSYALRKADLALLQLAAVTEEASQ</sequence>
<dbReference type="Proteomes" id="UP000192769">
    <property type="component" value="Unassembled WGS sequence"/>
</dbReference>
<dbReference type="InterPro" id="IPR038157">
    <property type="entry name" value="FeoA_core_dom"/>
</dbReference>
<accession>A0A1V9DB25</accession>
<comment type="caution">
    <text evidence="3">The sequence shown here is derived from an EMBL/GenBank/DDBJ whole genome shotgun (WGS) entry which is preliminary data.</text>
</comment>
<dbReference type="SUPFAM" id="SSF50037">
    <property type="entry name" value="C-terminal domain of transcriptional repressors"/>
    <property type="match status" value="1"/>
</dbReference>
<evidence type="ECO:0000256" key="1">
    <source>
        <dbReference type="ARBA" id="ARBA00023004"/>
    </source>
</evidence>
<reference evidence="3 4" key="1">
    <citation type="submission" date="2017-02" db="EMBL/GenBank/DDBJ databases">
        <title>Whole genome shotgun sequence of Pantoea agglomerans strain AS1 isolated from a cycad, Zamia floridana in Central Florida, USA.</title>
        <authorList>
            <person name="Lata P."/>
            <person name="Govindarajan S."/>
            <person name="Qi F."/>
            <person name="Li J.-L."/>
            <person name="Maurya S.K."/>
            <person name="Sahoo M.K."/>
        </authorList>
    </citation>
    <scope>NUCLEOTIDE SEQUENCE [LARGE SCALE GENOMIC DNA]</scope>
    <source>
        <strain evidence="3 4">AS1</strain>
    </source>
</reference>
<keyword evidence="1" id="KW-0408">Iron</keyword>
<gene>
    <name evidence="3" type="primary">feoA</name>
    <name evidence="3" type="ORF">B2J69_19375</name>
</gene>
<dbReference type="SMART" id="SM00899">
    <property type="entry name" value="FeoA"/>
    <property type="match status" value="1"/>
</dbReference>
<dbReference type="AlphaFoldDB" id="A0A1V9DB25"/>